<protein>
    <submittedName>
        <fullName evidence="1">Uncharacterized protein</fullName>
    </submittedName>
</protein>
<comment type="caution">
    <text evidence="1">The sequence shown here is derived from an EMBL/GenBank/DDBJ whole genome shotgun (WGS) entry which is preliminary data.</text>
</comment>
<evidence type="ECO:0000313" key="1">
    <source>
        <dbReference type="EMBL" id="MPN32211.1"/>
    </source>
</evidence>
<dbReference type="EMBL" id="VSSQ01084089">
    <property type="protein sequence ID" value="MPN32211.1"/>
    <property type="molecule type" value="Genomic_DNA"/>
</dbReference>
<sequence>MNKSTNNITLVFKPAAANSIHKMPVKRISIFGSRCNSAFSHHGVRIANAKFGSKHHLSTILTSDYCGTYTTTTTTDNQYIDIIINFI</sequence>
<dbReference type="AlphaFoldDB" id="A0A645GZH1"/>
<reference evidence="1" key="1">
    <citation type="submission" date="2019-08" db="EMBL/GenBank/DDBJ databases">
        <authorList>
            <person name="Kucharzyk K."/>
            <person name="Murdoch R.W."/>
            <person name="Higgins S."/>
            <person name="Loffler F."/>
        </authorList>
    </citation>
    <scope>NUCLEOTIDE SEQUENCE</scope>
</reference>
<proteinExistence type="predicted"/>
<organism evidence="1">
    <name type="scientific">bioreactor metagenome</name>
    <dbReference type="NCBI Taxonomy" id="1076179"/>
    <lineage>
        <taxon>unclassified sequences</taxon>
        <taxon>metagenomes</taxon>
        <taxon>ecological metagenomes</taxon>
    </lineage>
</organism>
<name>A0A645GZH1_9ZZZZ</name>
<accession>A0A645GZH1</accession>
<gene>
    <name evidence="1" type="ORF">SDC9_179687</name>
</gene>